<dbReference type="PROSITE" id="PS51471">
    <property type="entry name" value="FE2OG_OXY"/>
    <property type="match status" value="1"/>
</dbReference>
<evidence type="ECO:0000256" key="3">
    <source>
        <dbReference type="ARBA" id="ARBA00023004"/>
    </source>
</evidence>
<gene>
    <name evidence="6" type="ORF">TEA_008643</name>
</gene>
<dbReference type="InterPro" id="IPR027443">
    <property type="entry name" value="IPNS-like_sf"/>
</dbReference>
<dbReference type="Pfam" id="PF14226">
    <property type="entry name" value="DIOX_N"/>
    <property type="match status" value="1"/>
</dbReference>
<dbReference type="Gene3D" id="2.60.120.330">
    <property type="entry name" value="B-lactam Antibiotic, Isopenicillin N Synthase, Chain"/>
    <property type="match status" value="1"/>
</dbReference>
<organism evidence="6 7">
    <name type="scientific">Camellia sinensis var. sinensis</name>
    <name type="common">China tea</name>
    <dbReference type="NCBI Taxonomy" id="542762"/>
    <lineage>
        <taxon>Eukaryota</taxon>
        <taxon>Viridiplantae</taxon>
        <taxon>Streptophyta</taxon>
        <taxon>Embryophyta</taxon>
        <taxon>Tracheophyta</taxon>
        <taxon>Spermatophyta</taxon>
        <taxon>Magnoliopsida</taxon>
        <taxon>eudicotyledons</taxon>
        <taxon>Gunneridae</taxon>
        <taxon>Pentapetalae</taxon>
        <taxon>asterids</taxon>
        <taxon>Ericales</taxon>
        <taxon>Theaceae</taxon>
        <taxon>Camellia</taxon>
    </lineage>
</organism>
<dbReference type="InterPro" id="IPR050295">
    <property type="entry name" value="Plant_2OG-oxidoreductases"/>
</dbReference>
<accession>A0A4S4EAD9</accession>
<name>A0A4S4EAD9_CAMSN</name>
<dbReference type="STRING" id="542762.A0A4S4EAD9"/>
<evidence type="ECO:0000256" key="2">
    <source>
        <dbReference type="ARBA" id="ARBA00022723"/>
    </source>
</evidence>
<keyword evidence="2 4" id="KW-0479">Metal-binding</keyword>
<dbReference type="Pfam" id="PF03171">
    <property type="entry name" value="2OG-FeII_Oxy"/>
    <property type="match status" value="1"/>
</dbReference>
<evidence type="ECO:0000313" key="7">
    <source>
        <dbReference type="Proteomes" id="UP000306102"/>
    </source>
</evidence>
<dbReference type="Proteomes" id="UP000306102">
    <property type="component" value="Unassembled WGS sequence"/>
</dbReference>
<sequence length="345" mass="38997">MDTATFKLANGYTPLSLSSPNFILPEDKRPFLSQVPSLDSIPIINLNEDPESLIKKVSQACEEYGFFQVINHGVSEELCTRMMNAVSDFFDLPPQERGTLFTDDKTKPVRVSNYHIKGKGEEKVTMWSETFAHPWHLVDDFTHLLPQNPPQYRGVVAEYAKEIGALMSRLLSLISNGLGLDKDCLETRIGENPRLVTQANYYPPCPDPELTLGLPVHTDLNALTILMQSQGVIGLHVIKDGKWVAVDPVPNAFVINLGDQIQVLSNGRYKSVHHRAVTNKELPRISIAMFYGPNKDTMIGPIDDLVDEKEHPPLYRSYLFADFLAEFYKQEGTRRMVKEVFQLQH</sequence>
<evidence type="ECO:0000256" key="1">
    <source>
        <dbReference type="ARBA" id="ARBA00008056"/>
    </source>
</evidence>
<evidence type="ECO:0000259" key="5">
    <source>
        <dbReference type="PROSITE" id="PS51471"/>
    </source>
</evidence>
<dbReference type="GO" id="GO:0016705">
    <property type="term" value="F:oxidoreductase activity, acting on paired donors, with incorporation or reduction of molecular oxygen"/>
    <property type="evidence" value="ECO:0007669"/>
    <property type="project" value="UniProtKB-ARBA"/>
</dbReference>
<dbReference type="EMBL" id="SDRB02006095">
    <property type="protein sequence ID" value="THG13128.1"/>
    <property type="molecule type" value="Genomic_DNA"/>
</dbReference>
<dbReference type="SMR" id="A0A4S4EAD9"/>
<dbReference type="PANTHER" id="PTHR47991">
    <property type="entry name" value="OXOGLUTARATE/IRON-DEPENDENT DIOXYGENASE"/>
    <property type="match status" value="1"/>
</dbReference>
<comment type="similarity">
    <text evidence="1 4">Belongs to the iron/ascorbate-dependent oxidoreductase family.</text>
</comment>
<dbReference type="GO" id="GO:0046872">
    <property type="term" value="F:metal ion binding"/>
    <property type="evidence" value="ECO:0007669"/>
    <property type="project" value="UniProtKB-KW"/>
</dbReference>
<keyword evidence="4" id="KW-0560">Oxidoreductase</keyword>
<dbReference type="AlphaFoldDB" id="A0A4S4EAD9"/>
<reference evidence="6 7" key="1">
    <citation type="journal article" date="2018" name="Proc. Natl. Acad. Sci. U.S.A.">
        <title>Draft genome sequence of Camellia sinensis var. sinensis provides insights into the evolution of the tea genome and tea quality.</title>
        <authorList>
            <person name="Wei C."/>
            <person name="Yang H."/>
            <person name="Wang S."/>
            <person name="Zhao J."/>
            <person name="Liu C."/>
            <person name="Gao L."/>
            <person name="Xia E."/>
            <person name="Lu Y."/>
            <person name="Tai Y."/>
            <person name="She G."/>
            <person name="Sun J."/>
            <person name="Cao H."/>
            <person name="Tong W."/>
            <person name="Gao Q."/>
            <person name="Li Y."/>
            <person name="Deng W."/>
            <person name="Jiang X."/>
            <person name="Wang W."/>
            <person name="Chen Q."/>
            <person name="Zhang S."/>
            <person name="Li H."/>
            <person name="Wu J."/>
            <person name="Wang P."/>
            <person name="Li P."/>
            <person name="Shi C."/>
            <person name="Zheng F."/>
            <person name="Jian J."/>
            <person name="Huang B."/>
            <person name="Shan D."/>
            <person name="Shi M."/>
            <person name="Fang C."/>
            <person name="Yue Y."/>
            <person name="Li F."/>
            <person name="Li D."/>
            <person name="Wei S."/>
            <person name="Han B."/>
            <person name="Jiang C."/>
            <person name="Yin Y."/>
            <person name="Xia T."/>
            <person name="Zhang Z."/>
            <person name="Bennetzen J.L."/>
            <person name="Zhao S."/>
            <person name="Wan X."/>
        </authorList>
    </citation>
    <scope>NUCLEOTIDE SEQUENCE [LARGE SCALE GENOMIC DNA]</scope>
    <source>
        <strain evidence="7">cv. Shuchazao</strain>
        <tissue evidence="6">Leaf</tissue>
    </source>
</reference>
<dbReference type="InterPro" id="IPR026992">
    <property type="entry name" value="DIOX_N"/>
</dbReference>
<proteinExistence type="inferred from homology"/>
<dbReference type="SUPFAM" id="SSF51197">
    <property type="entry name" value="Clavaminate synthase-like"/>
    <property type="match status" value="1"/>
</dbReference>
<keyword evidence="7" id="KW-1185">Reference proteome</keyword>
<evidence type="ECO:0000256" key="4">
    <source>
        <dbReference type="RuleBase" id="RU003682"/>
    </source>
</evidence>
<keyword evidence="3 4" id="KW-0408">Iron</keyword>
<dbReference type="InterPro" id="IPR044861">
    <property type="entry name" value="IPNS-like_FE2OG_OXY"/>
</dbReference>
<protein>
    <recommendedName>
        <fullName evidence="5">Fe2OG dioxygenase domain-containing protein</fullName>
    </recommendedName>
</protein>
<feature type="domain" description="Fe2OG dioxygenase" evidence="5">
    <location>
        <begin position="193"/>
        <end position="293"/>
    </location>
</feature>
<comment type="caution">
    <text evidence="6">The sequence shown here is derived from an EMBL/GenBank/DDBJ whole genome shotgun (WGS) entry which is preliminary data.</text>
</comment>
<dbReference type="InterPro" id="IPR005123">
    <property type="entry name" value="Oxoglu/Fe-dep_dioxygenase_dom"/>
</dbReference>
<evidence type="ECO:0000313" key="6">
    <source>
        <dbReference type="EMBL" id="THG13128.1"/>
    </source>
</evidence>